<comment type="caution">
    <text evidence="1">The sequence shown here is derived from an EMBL/GenBank/DDBJ whole genome shotgun (WGS) entry which is preliminary data.</text>
</comment>
<protein>
    <submittedName>
        <fullName evidence="1">Uncharacterized protein</fullName>
    </submittedName>
</protein>
<sequence>MEKLFLQDQPVPLIALAKGITEKWHRHPIMNYLCQTSPGETKRKSDTFEPTITSPGLMKLCHWKETQIK</sequence>
<keyword evidence="2" id="KW-1185">Reference proteome</keyword>
<evidence type="ECO:0000313" key="2">
    <source>
        <dbReference type="Proteomes" id="UP000244956"/>
    </source>
</evidence>
<dbReference type="AlphaFoldDB" id="A0A2U2BEC8"/>
<name>A0A2U2BEC8_9BACT</name>
<gene>
    <name evidence="1" type="ORF">DDZ16_02820</name>
</gene>
<reference evidence="1 2" key="1">
    <citation type="submission" date="2018-05" db="EMBL/GenBank/DDBJ databases">
        <title>Marinilabilia rubrum sp. nov., isolated from saltern sediment.</title>
        <authorList>
            <person name="Zhang R."/>
        </authorList>
    </citation>
    <scope>NUCLEOTIDE SEQUENCE [LARGE SCALE GENOMIC DNA]</scope>
    <source>
        <strain evidence="1 2">WTE16</strain>
    </source>
</reference>
<dbReference type="RefSeq" id="WP_109262885.1">
    <property type="nucleotide sequence ID" value="NZ_QEWP01000001.1"/>
</dbReference>
<dbReference type="Proteomes" id="UP000244956">
    <property type="component" value="Unassembled WGS sequence"/>
</dbReference>
<accession>A0A2U2BEC8</accession>
<evidence type="ECO:0000313" key="1">
    <source>
        <dbReference type="EMBL" id="PWE01435.1"/>
    </source>
</evidence>
<proteinExistence type="predicted"/>
<dbReference type="EMBL" id="QEWP01000001">
    <property type="protein sequence ID" value="PWE01435.1"/>
    <property type="molecule type" value="Genomic_DNA"/>
</dbReference>
<organism evidence="1 2">
    <name type="scientific">Marinilabilia rubra</name>
    <dbReference type="NCBI Taxonomy" id="2162893"/>
    <lineage>
        <taxon>Bacteria</taxon>
        <taxon>Pseudomonadati</taxon>
        <taxon>Bacteroidota</taxon>
        <taxon>Bacteroidia</taxon>
        <taxon>Marinilabiliales</taxon>
        <taxon>Marinilabiliaceae</taxon>
        <taxon>Marinilabilia</taxon>
    </lineage>
</organism>